<keyword evidence="5 8" id="KW-0812">Transmembrane</keyword>
<dbReference type="InterPro" id="IPR004657">
    <property type="entry name" value="MenA"/>
</dbReference>
<accession>A0A840G7A6</accession>
<dbReference type="NCBIfam" id="NF004751">
    <property type="entry name" value="PRK06080.1-3"/>
    <property type="match status" value="1"/>
</dbReference>
<keyword evidence="2 8" id="KW-0474">Menaquinone biosynthesis</keyword>
<evidence type="ECO:0000313" key="10">
    <source>
        <dbReference type="EMBL" id="MBB4247765.1"/>
    </source>
</evidence>
<dbReference type="PIRSF" id="PIRSF005355">
    <property type="entry name" value="UBIAD1"/>
    <property type="match status" value="1"/>
</dbReference>
<evidence type="ECO:0000256" key="4">
    <source>
        <dbReference type="ARBA" id="ARBA00022679"/>
    </source>
</evidence>
<feature type="transmembrane region" description="Helical" evidence="8">
    <location>
        <begin position="84"/>
        <end position="101"/>
    </location>
</feature>
<evidence type="ECO:0000313" key="11">
    <source>
        <dbReference type="Proteomes" id="UP000587070"/>
    </source>
</evidence>
<dbReference type="Gene3D" id="1.10.357.140">
    <property type="entry name" value="UbiA prenyltransferase"/>
    <property type="match status" value="1"/>
</dbReference>
<evidence type="ECO:0000256" key="6">
    <source>
        <dbReference type="ARBA" id="ARBA00022989"/>
    </source>
</evidence>
<dbReference type="Pfam" id="PF01040">
    <property type="entry name" value="UbiA"/>
    <property type="match status" value="1"/>
</dbReference>
<keyword evidence="4 8" id="KW-0808">Transferase</keyword>
<comment type="caution">
    <text evidence="10">The sequence shown here is derived from an EMBL/GenBank/DDBJ whole genome shotgun (WGS) entry which is preliminary data.</text>
</comment>
<evidence type="ECO:0000256" key="3">
    <source>
        <dbReference type="ARBA" id="ARBA00022475"/>
    </source>
</evidence>
<feature type="transmembrane region" description="Helical" evidence="8">
    <location>
        <begin position="160"/>
        <end position="180"/>
    </location>
</feature>
<feature type="transmembrane region" description="Helical" evidence="8">
    <location>
        <begin position="207"/>
        <end position="227"/>
    </location>
</feature>
<comment type="function">
    <text evidence="8">Conversion of 1,4-dihydroxy-2-naphthoate (DHNA) to demethylmenaquinone (DMK).</text>
</comment>
<dbReference type="PANTHER" id="PTHR13929:SF0">
    <property type="entry name" value="UBIA PRENYLTRANSFERASE DOMAIN-CONTAINING PROTEIN 1"/>
    <property type="match status" value="1"/>
</dbReference>
<dbReference type="Proteomes" id="UP000587070">
    <property type="component" value="Unassembled WGS sequence"/>
</dbReference>
<reference evidence="10 11" key="1">
    <citation type="submission" date="2020-08" db="EMBL/GenBank/DDBJ databases">
        <title>Genome sequencing of Purple Non-Sulfur Bacteria from various extreme environments.</title>
        <authorList>
            <person name="Mayer M."/>
        </authorList>
    </citation>
    <scope>NUCLEOTIDE SEQUENCE [LARGE SCALE GENOMIC DNA]</scope>
    <source>
        <strain evidence="10 11">2761</strain>
    </source>
</reference>
<feature type="transmembrane region" description="Helical" evidence="8">
    <location>
        <begin position="136"/>
        <end position="154"/>
    </location>
</feature>
<comment type="pathway">
    <text evidence="8">Quinol/quinone metabolism; menaquinone biosynthesis; menaquinol from 1,4-dihydroxy-2-naphthoate: step 1/2.</text>
</comment>
<evidence type="ECO:0000256" key="8">
    <source>
        <dbReference type="HAMAP-Rule" id="MF_01937"/>
    </source>
</evidence>
<keyword evidence="11" id="KW-1185">Reference proteome</keyword>
<comment type="catalytic activity">
    <reaction evidence="8">
        <text>an all-trans-polyprenyl diphosphate + 1,4-dihydroxy-2-naphthoate + H(+) = a 2-demethylmenaquinol + CO2 + diphosphate</text>
        <dbReference type="Rhea" id="RHEA:26478"/>
        <dbReference type="Rhea" id="RHEA-COMP:9563"/>
        <dbReference type="Rhea" id="RHEA-COMP:9564"/>
        <dbReference type="ChEBI" id="CHEBI:11173"/>
        <dbReference type="ChEBI" id="CHEBI:15378"/>
        <dbReference type="ChEBI" id="CHEBI:16526"/>
        <dbReference type="ChEBI" id="CHEBI:33019"/>
        <dbReference type="ChEBI" id="CHEBI:55437"/>
        <dbReference type="ChEBI" id="CHEBI:58914"/>
        <dbReference type="EC" id="2.5.1.74"/>
    </reaction>
</comment>
<dbReference type="HAMAP" id="MF_01937">
    <property type="entry name" value="MenA_1"/>
    <property type="match status" value="1"/>
</dbReference>
<dbReference type="PANTHER" id="PTHR13929">
    <property type="entry name" value="1,4-DIHYDROXY-2-NAPHTHOATE OCTAPRENYLTRANSFERASE"/>
    <property type="match status" value="1"/>
</dbReference>
<proteinExistence type="inferred from homology"/>
<dbReference type="NCBIfam" id="TIGR00751">
    <property type="entry name" value="menA"/>
    <property type="match status" value="1"/>
</dbReference>
<evidence type="ECO:0000256" key="7">
    <source>
        <dbReference type="ARBA" id="ARBA00023136"/>
    </source>
</evidence>
<name>A0A840G7A6_RHOTE</name>
<sequence>MRPKTLTVSAAPVIVGSAVAWSQTQSLLLLPALIALLAAMLIQIGTNLHNDVADFERGADTPERIGPPRATAMGWLSPVAVRRGAWLAFALAFNFGVYLVWHSGWPIVVIGLASLFAGWAYTGGPRPIAYSPFGELFVWIFFGVVAVGGSYYLQTYSFDAAVFVAASMVGLLAAGVITVNNTRDVDTDARVGKHTLAVAVGRRGAGVVYALEMLVPFALLPLLAVLLERGWSLALPLLVLPPVLLQVARFRRETSGPAFNELLARTAQLQLVFCFLLAAALAV</sequence>
<keyword evidence="7 8" id="KW-0472">Membrane</keyword>
<protein>
    <recommendedName>
        <fullName evidence="8 9">1,4-dihydroxy-2-naphthoate octaprenyltransferase</fullName>
        <shortName evidence="8">DHNA-octaprenyltransferase</shortName>
        <ecNumber evidence="8 9">2.5.1.74</ecNumber>
    </recommendedName>
</protein>
<dbReference type="GO" id="GO:0042371">
    <property type="term" value="P:vitamin K biosynthetic process"/>
    <property type="evidence" value="ECO:0007669"/>
    <property type="project" value="TreeGrafter"/>
</dbReference>
<dbReference type="InterPro" id="IPR026046">
    <property type="entry name" value="UBIAD1"/>
</dbReference>
<evidence type="ECO:0000256" key="2">
    <source>
        <dbReference type="ARBA" id="ARBA00022428"/>
    </source>
</evidence>
<gene>
    <name evidence="8" type="primary">menA</name>
    <name evidence="10" type="ORF">GGD90_002150</name>
</gene>
<dbReference type="GO" id="GO:0005886">
    <property type="term" value="C:plasma membrane"/>
    <property type="evidence" value="ECO:0007669"/>
    <property type="project" value="UniProtKB-SubCell"/>
</dbReference>
<dbReference type="UniPathway" id="UPA00079">
    <property type="reaction ID" value="UER00168"/>
</dbReference>
<keyword evidence="6 8" id="KW-1133">Transmembrane helix</keyword>
<dbReference type="GO" id="GO:0009234">
    <property type="term" value="P:menaquinone biosynthetic process"/>
    <property type="evidence" value="ECO:0007669"/>
    <property type="project" value="UniProtKB-UniRule"/>
</dbReference>
<comment type="similarity">
    <text evidence="8">Belongs to the MenA family. Type 1 subfamily.</text>
</comment>
<dbReference type="CDD" id="cd13962">
    <property type="entry name" value="PT_UbiA_UBIAD1"/>
    <property type="match status" value="1"/>
</dbReference>
<organism evidence="10 11">
    <name type="scientific">Rhodocyclus tenuis</name>
    <name type="common">Rhodospirillum tenue</name>
    <dbReference type="NCBI Taxonomy" id="1066"/>
    <lineage>
        <taxon>Bacteria</taxon>
        <taxon>Pseudomonadati</taxon>
        <taxon>Pseudomonadota</taxon>
        <taxon>Betaproteobacteria</taxon>
        <taxon>Rhodocyclales</taxon>
        <taxon>Rhodocyclaceae</taxon>
        <taxon>Rhodocyclus</taxon>
    </lineage>
</organism>
<feature type="transmembrane region" description="Helical" evidence="8">
    <location>
        <begin position="107"/>
        <end position="124"/>
    </location>
</feature>
<dbReference type="InterPro" id="IPR000537">
    <property type="entry name" value="UbiA_prenyltransferase"/>
</dbReference>
<dbReference type="AlphaFoldDB" id="A0A840G7A6"/>
<dbReference type="InterPro" id="IPR044878">
    <property type="entry name" value="UbiA_sf"/>
</dbReference>
<evidence type="ECO:0000256" key="5">
    <source>
        <dbReference type="ARBA" id="ARBA00022692"/>
    </source>
</evidence>
<comment type="subcellular location">
    <subcellularLocation>
        <location evidence="8">Cell membrane</location>
        <topology evidence="8">Multi-pass membrane protein</topology>
    </subcellularLocation>
    <subcellularLocation>
        <location evidence="1">Membrane</location>
        <topology evidence="1">Multi-pass membrane protein</topology>
    </subcellularLocation>
</comment>
<dbReference type="OrthoDB" id="9767568at2"/>
<dbReference type="EC" id="2.5.1.74" evidence="8 9"/>
<feature type="transmembrane region" description="Helical" evidence="8">
    <location>
        <begin position="30"/>
        <end position="48"/>
    </location>
</feature>
<dbReference type="GO" id="GO:0046428">
    <property type="term" value="F:1,4-dihydroxy-2-naphthoate polyprenyltransferase activity"/>
    <property type="evidence" value="ECO:0007669"/>
    <property type="project" value="UniProtKB-UniRule"/>
</dbReference>
<keyword evidence="3 8" id="KW-1003">Cell membrane</keyword>
<evidence type="ECO:0000256" key="1">
    <source>
        <dbReference type="ARBA" id="ARBA00004141"/>
    </source>
</evidence>
<evidence type="ECO:0000256" key="9">
    <source>
        <dbReference type="NCBIfam" id="TIGR00751"/>
    </source>
</evidence>
<dbReference type="EMBL" id="JACIGE010000007">
    <property type="protein sequence ID" value="MBB4247765.1"/>
    <property type="molecule type" value="Genomic_DNA"/>
</dbReference>